<dbReference type="SMART" id="SM00668">
    <property type="entry name" value="CTLH"/>
    <property type="match status" value="1"/>
</dbReference>
<comment type="similarity">
    <text evidence="3">Belongs to the FYV10 family.</text>
</comment>
<evidence type="ECO:0000256" key="1">
    <source>
        <dbReference type="ARBA" id="ARBA00002343"/>
    </source>
</evidence>
<evidence type="ECO:0000256" key="6">
    <source>
        <dbReference type="ARBA" id="ARBA00022771"/>
    </source>
</evidence>
<reference evidence="11" key="2">
    <citation type="submission" date="2023-06" db="EMBL/GenBank/DDBJ databases">
        <authorList>
            <consortium name="Lawrence Berkeley National Laboratory"/>
            <person name="Haridas S."/>
            <person name="Hensen N."/>
            <person name="Bonometti L."/>
            <person name="Westerberg I."/>
            <person name="Brannstrom I.O."/>
            <person name="Guillou S."/>
            <person name="Cros-Aarteil S."/>
            <person name="Calhoun S."/>
            <person name="Kuo A."/>
            <person name="Mondo S."/>
            <person name="Pangilinan J."/>
            <person name="Riley R."/>
            <person name="Labutti K."/>
            <person name="Andreopoulos B."/>
            <person name="Lipzen A."/>
            <person name="Chen C."/>
            <person name="Yanf M."/>
            <person name="Daum C."/>
            <person name="Ng V."/>
            <person name="Clum A."/>
            <person name="Steindorff A."/>
            <person name="Ohm R."/>
            <person name="Martin F."/>
            <person name="Silar P."/>
            <person name="Natvig D."/>
            <person name="Lalanne C."/>
            <person name="Gautier V."/>
            <person name="Ament-Velasquez S.L."/>
            <person name="Kruys A."/>
            <person name="Hutchinson M.I."/>
            <person name="Powell A.J."/>
            <person name="Barry K."/>
            <person name="Miller A.N."/>
            <person name="Grigoriev I.V."/>
            <person name="Debuchy R."/>
            <person name="Gladieux P."/>
            <person name="Thoren M.H."/>
            <person name="Johannesson H."/>
        </authorList>
    </citation>
    <scope>NUCLEOTIDE SEQUENCE</scope>
    <source>
        <strain evidence="11">CBS 118394</strain>
    </source>
</reference>
<dbReference type="AlphaFoldDB" id="A0AAE0ICG8"/>
<dbReference type="PROSITE" id="PS51867">
    <property type="entry name" value="ZF_RING_GID"/>
    <property type="match status" value="1"/>
</dbReference>
<dbReference type="InterPro" id="IPR006595">
    <property type="entry name" value="CTLH_C"/>
</dbReference>
<keyword evidence="6 8" id="KW-0863">Zinc-finger</keyword>
<evidence type="ECO:0000259" key="9">
    <source>
        <dbReference type="PROSITE" id="PS50897"/>
    </source>
</evidence>
<evidence type="ECO:0000256" key="7">
    <source>
        <dbReference type="ARBA" id="ARBA00022833"/>
    </source>
</evidence>
<proteinExistence type="inferred from homology"/>
<keyword evidence="5" id="KW-0479">Metal-binding</keyword>
<dbReference type="GO" id="GO:0005737">
    <property type="term" value="C:cytoplasm"/>
    <property type="evidence" value="ECO:0007669"/>
    <property type="project" value="UniProtKB-SubCell"/>
</dbReference>
<dbReference type="SMART" id="SM00667">
    <property type="entry name" value="LisH"/>
    <property type="match status" value="1"/>
</dbReference>
<evidence type="ECO:0000256" key="5">
    <source>
        <dbReference type="ARBA" id="ARBA00022723"/>
    </source>
</evidence>
<dbReference type="InterPro" id="IPR024964">
    <property type="entry name" value="CTLH/CRA"/>
</dbReference>
<dbReference type="GO" id="GO:0008270">
    <property type="term" value="F:zinc ion binding"/>
    <property type="evidence" value="ECO:0007669"/>
    <property type="project" value="UniProtKB-KW"/>
</dbReference>
<dbReference type="InterPro" id="IPR013144">
    <property type="entry name" value="CRA_dom"/>
</dbReference>
<comment type="caution">
    <text evidence="11">The sequence shown here is derived from an EMBL/GenBank/DDBJ whole genome shotgun (WGS) entry which is preliminary data.</text>
</comment>
<evidence type="ECO:0000313" key="12">
    <source>
        <dbReference type="Proteomes" id="UP001283341"/>
    </source>
</evidence>
<keyword evidence="7" id="KW-0862">Zinc</keyword>
<name>A0AAE0ICG8_9PEZI</name>
<sequence>MADHESSKINHDNHLLLDQPLLRLPYELLRKNFRSAHFTFEKESTSVKNLLKETATGSLNGKTAPEDVVKNLDTMLAKMRGMKRKLAAYAEEESHLYRQVDARVAHLRELCDMHTVEDVKYEAWSRQRLDRLVVDYLLRHGYNDSATSLAKERQIDDLVDIDTFVAMSKIRRSLENGSVTEALAWCSENKKELRRMHSNLEFMLRCQQYIEMMRTGSQPKMVEAIAHAKKYIIQFRDTYPLEVGQMGGLLAYRPDTELEPYASWYSTDRWPKLADIFVEAHNKLLGLPSFPLLHIALSSGLSALKTPACHSSQSTIGSSQPTRSNQHSVATSSLTTSVCPICSTELNELARNVPYAHHSKSHVEHDLLLLPNGRVYGKARLEEYAAKAGLPPGQCKDLVTGQVYPFDQLKKVFIT</sequence>
<dbReference type="EMBL" id="JAUEDM010000003">
    <property type="protein sequence ID" value="KAK3322424.1"/>
    <property type="molecule type" value="Genomic_DNA"/>
</dbReference>
<organism evidence="11 12">
    <name type="scientific">Apodospora peruviana</name>
    <dbReference type="NCBI Taxonomy" id="516989"/>
    <lineage>
        <taxon>Eukaryota</taxon>
        <taxon>Fungi</taxon>
        <taxon>Dikarya</taxon>
        <taxon>Ascomycota</taxon>
        <taxon>Pezizomycotina</taxon>
        <taxon>Sordariomycetes</taxon>
        <taxon>Sordariomycetidae</taxon>
        <taxon>Sordariales</taxon>
        <taxon>Lasiosphaeriaceae</taxon>
        <taxon>Apodospora</taxon>
    </lineage>
</organism>
<feature type="domain" description="CTLH" evidence="9">
    <location>
        <begin position="163"/>
        <end position="220"/>
    </location>
</feature>
<evidence type="ECO:0000256" key="2">
    <source>
        <dbReference type="ARBA" id="ARBA00004496"/>
    </source>
</evidence>
<dbReference type="Proteomes" id="UP001283341">
    <property type="component" value="Unassembled WGS sequence"/>
</dbReference>
<feature type="domain" description="RING-Gid-type" evidence="10">
    <location>
        <begin position="339"/>
        <end position="400"/>
    </location>
</feature>
<comment type="function">
    <text evidence="1">Involved in the proteasome-dependent degradation of fructose-1,6-bisphosphatase.</text>
</comment>
<dbReference type="PROSITE" id="PS50897">
    <property type="entry name" value="CTLH"/>
    <property type="match status" value="1"/>
</dbReference>
<evidence type="ECO:0000256" key="4">
    <source>
        <dbReference type="ARBA" id="ARBA00022490"/>
    </source>
</evidence>
<protein>
    <submittedName>
        <fullName evidence="11">CTLH/CRA C-terminal to lish motif domain-containing protein</fullName>
    </submittedName>
</protein>
<dbReference type="Pfam" id="PF08513">
    <property type="entry name" value="LisH"/>
    <property type="match status" value="1"/>
</dbReference>
<dbReference type="GO" id="GO:0061630">
    <property type="term" value="F:ubiquitin protein ligase activity"/>
    <property type="evidence" value="ECO:0007669"/>
    <property type="project" value="InterPro"/>
</dbReference>
<dbReference type="GO" id="GO:0005634">
    <property type="term" value="C:nucleus"/>
    <property type="evidence" value="ECO:0007669"/>
    <property type="project" value="TreeGrafter"/>
</dbReference>
<keyword evidence="4" id="KW-0963">Cytoplasm</keyword>
<dbReference type="InterPro" id="IPR045098">
    <property type="entry name" value="Fyv10_fam"/>
</dbReference>
<gene>
    <name evidence="11" type="ORF">B0H66DRAFT_203408</name>
</gene>
<dbReference type="InterPro" id="IPR006594">
    <property type="entry name" value="LisH"/>
</dbReference>
<accession>A0AAE0ICG8</accession>
<evidence type="ECO:0000313" key="11">
    <source>
        <dbReference type="EMBL" id="KAK3322424.1"/>
    </source>
</evidence>
<evidence type="ECO:0000256" key="8">
    <source>
        <dbReference type="PROSITE-ProRule" id="PRU01215"/>
    </source>
</evidence>
<dbReference type="GO" id="GO:0043161">
    <property type="term" value="P:proteasome-mediated ubiquitin-dependent protein catabolic process"/>
    <property type="evidence" value="ECO:0007669"/>
    <property type="project" value="InterPro"/>
</dbReference>
<dbReference type="Pfam" id="PF10607">
    <property type="entry name" value="CTLH"/>
    <property type="match status" value="1"/>
</dbReference>
<comment type="subcellular location">
    <subcellularLocation>
        <location evidence="2">Cytoplasm</location>
    </subcellularLocation>
</comment>
<evidence type="ECO:0000259" key="10">
    <source>
        <dbReference type="PROSITE" id="PS51867"/>
    </source>
</evidence>
<dbReference type="GO" id="GO:0034657">
    <property type="term" value="C:GID complex"/>
    <property type="evidence" value="ECO:0007669"/>
    <property type="project" value="TreeGrafter"/>
</dbReference>
<dbReference type="PANTHER" id="PTHR12170">
    <property type="entry name" value="MACROPHAGE ERYTHROBLAST ATTACHER-RELATED"/>
    <property type="match status" value="1"/>
</dbReference>
<evidence type="ECO:0000256" key="3">
    <source>
        <dbReference type="ARBA" id="ARBA00010615"/>
    </source>
</evidence>
<feature type="zinc finger region" description="RING-Gid-type" evidence="8">
    <location>
        <begin position="339"/>
        <end position="400"/>
    </location>
</feature>
<keyword evidence="12" id="KW-1185">Reference proteome</keyword>
<reference evidence="11" key="1">
    <citation type="journal article" date="2023" name="Mol. Phylogenet. Evol.">
        <title>Genome-scale phylogeny and comparative genomics of the fungal order Sordariales.</title>
        <authorList>
            <person name="Hensen N."/>
            <person name="Bonometti L."/>
            <person name="Westerberg I."/>
            <person name="Brannstrom I.O."/>
            <person name="Guillou S."/>
            <person name="Cros-Aarteil S."/>
            <person name="Calhoun S."/>
            <person name="Haridas S."/>
            <person name="Kuo A."/>
            <person name="Mondo S."/>
            <person name="Pangilinan J."/>
            <person name="Riley R."/>
            <person name="LaButti K."/>
            <person name="Andreopoulos B."/>
            <person name="Lipzen A."/>
            <person name="Chen C."/>
            <person name="Yan M."/>
            <person name="Daum C."/>
            <person name="Ng V."/>
            <person name="Clum A."/>
            <person name="Steindorff A."/>
            <person name="Ohm R.A."/>
            <person name="Martin F."/>
            <person name="Silar P."/>
            <person name="Natvig D.O."/>
            <person name="Lalanne C."/>
            <person name="Gautier V."/>
            <person name="Ament-Velasquez S.L."/>
            <person name="Kruys A."/>
            <person name="Hutchinson M.I."/>
            <person name="Powell A.J."/>
            <person name="Barry K."/>
            <person name="Miller A.N."/>
            <person name="Grigoriev I.V."/>
            <person name="Debuchy R."/>
            <person name="Gladieux P."/>
            <person name="Hiltunen Thoren M."/>
            <person name="Johannesson H."/>
        </authorList>
    </citation>
    <scope>NUCLEOTIDE SEQUENCE</scope>
    <source>
        <strain evidence="11">CBS 118394</strain>
    </source>
</reference>
<dbReference type="InterPro" id="IPR044063">
    <property type="entry name" value="ZF_RING_GID"/>
</dbReference>
<dbReference type="SMART" id="SM00757">
    <property type="entry name" value="CRA"/>
    <property type="match status" value="1"/>
</dbReference>
<dbReference type="PANTHER" id="PTHR12170:SF2">
    <property type="entry name" value="E3 UBIQUITIN-PROTEIN TRANSFERASE MAEA"/>
    <property type="match status" value="1"/>
</dbReference>
<dbReference type="PROSITE" id="PS50896">
    <property type="entry name" value="LISH"/>
    <property type="match status" value="1"/>
</dbReference>